<dbReference type="InterPro" id="IPR000312">
    <property type="entry name" value="Glycosyl_Trfase_fam3"/>
</dbReference>
<dbReference type="GO" id="GO:0000287">
    <property type="term" value="F:magnesium ion binding"/>
    <property type="evidence" value="ECO:0007669"/>
    <property type="project" value="UniProtKB-UniRule"/>
</dbReference>
<feature type="domain" description="Glycosyl transferase family 3" evidence="6">
    <location>
        <begin position="78"/>
        <end position="340"/>
    </location>
</feature>
<comment type="subunit">
    <text evidence="5">Homodimer.</text>
</comment>
<keyword evidence="5" id="KW-0460">Magnesium</keyword>
<feature type="binding site" evidence="5">
    <location>
        <position position="92"/>
    </location>
    <ligand>
        <name>5-phospho-alpha-D-ribose 1-diphosphate</name>
        <dbReference type="ChEBI" id="CHEBI:58017"/>
    </ligand>
</feature>
<dbReference type="InterPro" id="IPR005940">
    <property type="entry name" value="Anthranilate_Pribosyl_Tfrase"/>
</dbReference>
<accession>A0A2I1I3I0</accession>
<keyword evidence="3 5" id="KW-0822">Tryptophan biosynthesis</keyword>
<evidence type="ECO:0000256" key="4">
    <source>
        <dbReference type="ARBA" id="ARBA00023141"/>
    </source>
</evidence>
<feature type="binding site" evidence="5">
    <location>
        <position position="124"/>
    </location>
    <ligand>
        <name>5-phospho-alpha-D-ribose 1-diphosphate</name>
        <dbReference type="ChEBI" id="CHEBI:58017"/>
    </ligand>
</feature>
<evidence type="ECO:0000256" key="5">
    <source>
        <dbReference type="HAMAP-Rule" id="MF_00211"/>
    </source>
</evidence>
<dbReference type="PANTHER" id="PTHR43285:SF2">
    <property type="entry name" value="ANTHRANILATE PHOSPHORIBOSYLTRANSFERASE"/>
    <property type="match status" value="1"/>
</dbReference>
<dbReference type="Pfam" id="PF00591">
    <property type="entry name" value="Glycos_transf_3"/>
    <property type="match status" value="1"/>
</dbReference>
<keyword evidence="5" id="KW-0479">Metal-binding</keyword>
<dbReference type="OrthoDB" id="9806430at2"/>
<comment type="caution">
    <text evidence="5">Lacks conserved residue(s) required for the propagation of feature annotation.</text>
</comment>
<sequence>MSQSFEWARLIADIISGKDLDYDSSYWMMDQVMSGELGESRLAAFLTAMVIKKPTVSEIRGLADAMQDHAVSVDLPTDALDIVGTGGDGYKTVNISTMSAIVLASLGTPLIKHGNRASTSQSGSADVMEALGVNLNHETERMREIFDELNIAFLFANKVHPSMRFAAPVRRSLAFPTAFNILGPLTNPAKVTSNAIGSSNPTNARLIAGVLADRGASALVFRGKETGLDELSTVDVNEIWEVRDGEVTHSEFDPTEHFDMDPAAIGDLRGGDPDDNAVVVREILLGGGRKAVRDAVALNTAGGLIAYGKAQGVRPDDGSLVERFGVGIQMARDAMNDGRAMNLLSRWIELTSA</sequence>
<comment type="catalytic activity">
    <reaction evidence="5">
        <text>N-(5-phospho-beta-D-ribosyl)anthranilate + diphosphate = 5-phospho-alpha-D-ribose 1-diphosphate + anthranilate</text>
        <dbReference type="Rhea" id="RHEA:11768"/>
        <dbReference type="ChEBI" id="CHEBI:16567"/>
        <dbReference type="ChEBI" id="CHEBI:18277"/>
        <dbReference type="ChEBI" id="CHEBI:33019"/>
        <dbReference type="ChEBI" id="CHEBI:58017"/>
        <dbReference type="EC" id="2.4.2.18"/>
    </reaction>
</comment>
<feature type="binding site" evidence="5">
    <location>
        <position position="96"/>
    </location>
    <ligand>
        <name>Mg(2+)</name>
        <dbReference type="ChEBI" id="CHEBI:18420"/>
        <label>1</label>
    </ligand>
</feature>
<dbReference type="SUPFAM" id="SSF47648">
    <property type="entry name" value="Nucleoside phosphorylase/phosphoribosyltransferase N-terminal domain"/>
    <property type="match status" value="1"/>
</dbReference>
<feature type="binding site" evidence="5">
    <location>
        <position position="170"/>
    </location>
    <ligand>
        <name>anthranilate</name>
        <dbReference type="ChEBI" id="CHEBI:16567"/>
        <label>2</label>
    </ligand>
</feature>
<evidence type="ECO:0000256" key="3">
    <source>
        <dbReference type="ARBA" id="ARBA00022822"/>
    </source>
</evidence>
<dbReference type="PANTHER" id="PTHR43285">
    <property type="entry name" value="ANTHRANILATE PHOSPHORIBOSYLTRANSFERASE"/>
    <property type="match status" value="1"/>
</dbReference>
<feature type="binding site" evidence="5">
    <location>
        <begin position="112"/>
        <end position="120"/>
    </location>
    <ligand>
        <name>5-phospho-alpha-D-ribose 1-diphosphate</name>
        <dbReference type="ChEBI" id="CHEBI:58017"/>
    </ligand>
</feature>
<keyword evidence="1 5" id="KW-0328">Glycosyltransferase</keyword>
<dbReference type="Gene3D" id="1.20.970.10">
    <property type="entry name" value="Transferase, Pyrimidine Nucleoside Phosphorylase, Chain C"/>
    <property type="match status" value="1"/>
</dbReference>
<organism evidence="8 9">
    <name type="scientific">Schaalia turicensis</name>
    <dbReference type="NCBI Taxonomy" id="131111"/>
    <lineage>
        <taxon>Bacteria</taxon>
        <taxon>Bacillati</taxon>
        <taxon>Actinomycetota</taxon>
        <taxon>Actinomycetes</taxon>
        <taxon>Actinomycetales</taxon>
        <taxon>Actinomycetaceae</taxon>
        <taxon>Schaalia</taxon>
    </lineage>
</organism>
<dbReference type="UniPathway" id="UPA00035">
    <property type="reaction ID" value="UER00041"/>
</dbReference>
<keyword evidence="4 5" id="KW-0057">Aromatic amino acid biosynthesis</keyword>
<evidence type="ECO:0000256" key="2">
    <source>
        <dbReference type="ARBA" id="ARBA00022679"/>
    </source>
</evidence>
<feature type="binding site" evidence="5">
    <location>
        <position position="229"/>
    </location>
    <ligand>
        <name>Mg(2+)</name>
        <dbReference type="ChEBI" id="CHEBI:18420"/>
        <label>2</label>
    </ligand>
</feature>
<dbReference type="EC" id="2.4.2.18" evidence="5"/>
<feature type="binding site" evidence="5">
    <location>
        <position position="230"/>
    </location>
    <ligand>
        <name>Mg(2+)</name>
        <dbReference type="ChEBI" id="CHEBI:18420"/>
        <label>2</label>
    </ligand>
</feature>
<feature type="binding site" evidence="5">
    <location>
        <position position="230"/>
    </location>
    <ligand>
        <name>Mg(2+)</name>
        <dbReference type="ChEBI" id="CHEBI:18420"/>
        <label>1</label>
    </ligand>
</feature>
<feature type="binding site" evidence="5">
    <location>
        <position position="115"/>
    </location>
    <ligand>
        <name>anthranilate</name>
        <dbReference type="ChEBI" id="CHEBI:16567"/>
        <label>1</label>
    </ligand>
</feature>
<dbReference type="SUPFAM" id="SSF52418">
    <property type="entry name" value="Nucleoside phosphorylase/phosphoribosyltransferase catalytic domain"/>
    <property type="match status" value="1"/>
</dbReference>
<evidence type="ECO:0000313" key="8">
    <source>
        <dbReference type="EMBL" id="PKY65684.1"/>
    </source>
</evidence>
<comment type="pathway">
    <text evidence="5">Amino-acid biosynthesis; L-tryptophan biosynthesis; L-tryptophan from chorismate: step 2/5.</text>
</comment>
<dbReference type="GO" id="GO:0005829">
    <property type="term" value="C:cytosol"/>
    <property type="evidence" value="ECO:0007669"/>
    <property type="project" value="TreeGrafter"/>
</dbReference>
<dbReference type="Proteomes" id="UP000234545">
    <property type="component" value="Unassembled WGS sequence"/>
</dbReference>
<dbReference type="GO" id="GO:0004048">
    <property type="term" value="F:anthranilate phosphoribosyltransferase activity"/>
    <property type="evidence" value="ECO:0007669"/>
    <property type="project" value="UniProtKB-UniRule"/>
</dbReference>
<protein>
    <recommendedName>
        <fullName evidence="5">Anthranilate phosphoribosyltransferase</fullName>
        <ecNumber evidence="5">2.4.2.18</ecNumber>
    </recommendedName>
</protein>
<gene>
    <name evidence="5 8" type="primary">trpD</name>
    <name evidence="8" type="ORF">CYJ25_08230</name>
</gene>
<dbReference type="InterPro" id="IPR036320">
    <property type="entry name" value="Glycosyl_Trfase_fam3_N_dom_sf"/>
</dbReference>
<feature type="binding site" evidence="5">
    <location>
        <position position="84"/>
    </location>
    <ligand>
        <name>5-phospho-alpha-D-ribose 1-diphosphate</name>
        <dbReference type="ChEBI" id="CHEBI:58017"/>
    </ligand>
</feature>
<dbReference type="InterPro" id="IPR017459">
    <property type="entry name" value="Glycosyl_Trfase_fam3_N_dom"/>
</dbReference>
<reference evidence="8 9" key="1">
    <citation type="submission" date="2017-12" db="EMBL/GenBank/DDBJ databases">
        <title>Phylogenetic diversity of female urinary microbiome.</title>
        <authorList>
            <person name="Thomas-White K."/>
            <person name="Wolfe A.J."/>
        </authorList>
    </citation>
    <scope>NUCLEOTIDE SEQUENCE [LARGE SCALE GENOMIC DNA]</scope>
    <source>
        <strain evidence="8 9">UMB0250</strain>
    </source>
</reference>
<dbReference type="NCBIfam" id="TIGR01245">
    <property type="entry name" value="trpD"/>
    <property type="match status" value="1"/>
</dbReference>
<feature type="domain" description="Glycosyl transferase family 3 N-terminal" evidence="7">
    <location>
        <begin position="10"/>
        <end position="70"/>
    </location>
</feature>
<evidence type="ECO:0000259" key="6">
    <source>
        <dbReference type="Pfam" id="PF00591"/>
    </source>
</evidence>
<keyword evidence="2 5" id="KW-0808">Transferase</keyword>
<comment type="function">
    <text evidence="5">Catalyzes the transfer of the phosphoribosyl group of 5-phosphorylribose-1-pyrophosphate (PRPP) to anthranilate to yield N-(5'-phosphoribosyl)-anthranilate (PRA).</text>
</comment>
<dbReference type="InterPro" id="IPR035902">
    <property type="entry name" value="Nuc_phospho_transferase"/>
</dbReference>
<dbReference type="AlphaFoldDB" id="A0A2I1I3I0"/>
<dbReference type="Gene3D" id="3.40.1030.10">
    <property type="entry name" value="Nucleoside phosphorylase/phosphoribosyltransferase catalytic domain"/>
    <property type="match status" value="1"/>
</dbReference>
<name>A0A2I1I3I0_9ACTO</name>
<proteinExistence type="inferred from homology"/>
<dbReference type="RefSeq" id="WP_101628669.1">
    <property type="nucleotide sequence ID" value="NZ_PKKJ01000017.1"/>
</dbReference>
<evidence type="ECO:0000313" key="9">
    <source>
        <dbReference type="Proteomes" id="UP000234545"/>
    </source>
</evidence>
<feature type="binding site" evidence="5">
    <location>
        <begin position="94"/>
        <end position="97"/>
    </location>
    <ligand>
        <name>5-phospho-alpha-D-ribose 1-diphosphate</name>
        <dbReference type="ChEBI" id="CHEBI:58017"/>
    </ligand>
</feature>
<dbReference type="HAMAP" id="MF_00211">
    <property type="entry name" value="TrpD"/>
    <property type="match status" value="1"/>
</dbReference>
<evidence type="ECO:0000256" key="1">
    <source>
        <dbReference type="ARBA" id="ARBA00022676"/>
    </source>
</evidence>
<feature type="binding site" evidence="5">
    <location>
        <begin position="87"/>
        <end position="88"/>
    </location>
    <ligand>
        <name>5-phospho-alpha-D-ribose 1-diphosphate</name>
        <dbReference type="ChEBI" id="CHEBI:58017"/>
    </ligand>
</feature>
<comment type="cofactor">
    <cofactor evidence="5">
        <name>Mg(2+)</name>
        <dbReference type="ChEBI" id="CHEBI:18420"/>
    </cofactor>
    <text evidence="5">Binds 2 magnesium ions per monomer.</text>
</comment>
<dbReference type="EMBL" id="PKKJ01000017">
    <property type="protein sequence ID" value="PKY65684.1"/>
    <property type="molecule type" value="Genomic_DNA"/>
</dbReference>
<keyword evidence="5" id="KW-0028">Amino-acid biosynthesis</keyword>
<comment type="caution">
    <text evidence="8">The sequence shown here is derived from an EMBL/GenBank/DDBJ whole genome shotgun (WGS) entry which is preliminary data.</text>
</comment>
<dbReference type="GO" id="GO:0000162">
    <property type="term" value="P:L-tryptophan biosynthetic process"/>
    <property type="evidence" value="ECO:0007669"/>
    <property type="project" value="UniProtKB-UniRule"/>
</dbReference>
<evidence type="ECO:0000259" key="7">
    <source>
        <dbReference type="Pfam" id="PF02885"/>
    </source>
</evidence>
<dbReference type="Pfam" id="PF02885">
    <property type="entry name" value="Glycos_trans_3N"/>
    <property type="match status" value="1"/>
</dbReference>
<feature type="binding site" evidence="5">
    <location>
        <position position="84"/>
    </location>
    <ligand>
        <name>anthranilate</name>
        <dbReference type="ChEBI" id="CHEBI:16567"/>
        <label>1</label>
    </ligand>
</feature>
<comment type="similarity">
    <text evidence="5">Belongs to the anthranilate phosphoribosyltransferase family.</text>
</comment>